<evidence type="ECO:0000313" key="4">
    <source>
        <dbReference type="EMBL" id="ABW27979.1"/>
    </source>
</evidence>
<gene>
    <name evidence="4" type="ordered locus">AM1_2983</name>
</gene>
<reference evidence="4 5" key="1">
    <citation type="journal article" date="2008" name="Proc. Natl. Acad. Sci. U.S.A.">
        <title>Niche adaptation and genome expansion in the chlorophyll d-producing cyanobacterium Acaryochloris marina.</title>
        <authorList>
            <person name="Swingley W.D."/>
            <person name="Chen M."/>
            <person name="Cheung P.C."/>
            <person name="Conrad A.L."/>
            <person name="Dejesa L.C."/>
            <person name="Hao J."/>
            <person name="Honchak B.M."/>
            <person name="Karbach L.E."/>
            <person name="Kurdoglu A."/>
            <person name="Lahiri S."/>
            <person name="Mastrian S.D."/>
            <person name="Miyashita H."/>
            <person name="Page L."/>
            <person name="Ramakrishna P."/>
            <person name="Satoh S."/>
            <person name="Sattley W.M."/>
            <person name="Shimada Y."/>
            <person name="Taylor H.L."/>
            <person name="Tomo T."/>
            <person name="Tsuchiya T."/>
            <person name="Wang Z.T."/>
            <person name="Raymond J."/>
            <person name="Mimuro M."/>
            <person name="Blankenship R.E."/>
            <person name="Touchman J.W."/>
        </authorList>
    </citation>
    <scope>NUCLEOTIDE SEQUENCE [LARGE SCALE GENOMIC DNA]</scope>
    <source>
        <strain evidence="5">MBIC 11017</strain>
    </source>
</reference>
<dbReference type="PANTHER" id="PTHR12697:SF5">
    <property type="entry name" value="DEOXYHYPUSINE HYDROXYLASE"/>
    <property type="match status" value="1"/>
</dbReference>
<accession>B0CCF0</accession>
<dbReference type="GO" id="GO:0030089">
    <property type="term" value="C:phycobilisome"/>
    <property type="evidence" value="ECO:0007669"/>
    <property type="project" value="UniProtKB-KW"/>
</dbReference>
<dbReference type="InterPro" id="IPR021133">
    <property type="entry name" value="HEAT_type_2"/>
</dbReference>
<keyword evidence="5" id="KW-1185">Reference proteome</keyword>
<dbReference type="SUPFAM" id="SSF48371">
    <property type="entry name" value="ARM repeat"/>
    <property type="match status" value="2"/>
</dbReference>
<evidence type="ECO:0000256" key="3">
    <source>
        <dbReference type="ARBA" id="ARBA00045876"/>
    </source>
</evidence>
<dbReference type="Pfam" id="PF13646">
    <property type="entry name" value="HEAT_2"/>
    <property type="match status" value="4"/>
</dbReference>
<dbReference type="eggNOG" id="COG1413">
    <property type="taxonomic scope" value="Bacteria"/>
</dbReference>
<evidence type="ECO:0000256" key="1">
    <source>
        <dbReference type="ARBA" id="ARBA00022549"/>
    </source>
</evidence>
<dbReference type="AlphaFoldDB" id="B0CCF0"/>
<dbReference type="InterPro" id="IPR011989">
    <property type="entry name" value="ARM-like"/>
</dbReference>
<dbReference type="EMBL" id="CP000828">
    <property type="protein sequence ID" value="ABW27979.1"/>
    <property type="molecule type" value="Genomic_DNA"/>
</dbReference>
<dbReference type="RefSeq" id="WP_012163412.1">
    <property type="nucleotide sequence ID" value="NC_009925.1"/>
</dbReference>
<dbReference type="STRING" id="329726.AM1_2983"/>
<keyword evidence="1" id="KW-0042">Antenna complex</keyword>
<dbReference type="OrthoDB" id="5512944at2"/>
<name>B0CCF0_ACAM1</name>
<dbReference type="SMART" id="SM00567">
    <property type="entry name" value="EZ_HEAT"/>
    <property type="match status" value="8"/>
</dbReference>
<keyword evidence="4" id="KW-0456">Lyase</keyword>
<dbReference type="PROSITE" id="PS50077">
    <property type="entry name" value="HEAT_REPEAT"/>
    <property type="match status" value="1"/>
</dbReference>
<proteinExistence type="predicted"/>
<evidence type="ECO:0000256" key="2">
    <source>
        <dbReference type="ARBA" id="ARBA00022738"/>
    </source>
</evidence>
<keyword evidence="2" id="KW-0605">Phycobilisome</keyword>
<organism evidence="4 5">
    <name type="scientific">Acaryochloris marina (strain MBIC 11017)</name>
    <dbReference type="NCBI Taxonomy" id="329726"/>
    <lineage>
        <taxon>Bacteria</taxon>
        <taxon>Bacillati</taxon>
        <taxon>Cyanobacteriota</taxon>
        <taxon>Cyanophyceae</taxon>
        <taxon>Acaryochloridales</taxon>
        <taxon>Acaryochloridaceae</taxon>
        <taxon>Acaryochloris</taxon>
    </lineage>
</organism>
<dbReference type="KEGG" id="amr:AM1_2983"/>
<dbReference type="InterPro" id="IPR004155">
    <property type="entry name" value="PBS_lyase_HEAT"/>
</dbReference>
<dbReference type="GO" id="GO:0016829">
    <property type="term" value="F:lyase activity"/>
    <property type="evidence" value="ECO:0007669"/>
    <property type="project" value="UniProtKB-KW"/>
</dbReference>
<sequence length="395" mass="42743">MIVSELVSVLSELETGDFQSRWETAKQIPNFGEPAIAFLVDLLHNKSDDPELQWFVARVLGEFNHADAVIALAQLMQNAEEDDVAEIAAQMLAQIGPQSVDALAALLESSPSRLRVVSALAQMQDPIIVPILLKVVADTDVSVRVMAVETLSRFHDFRVIPALLQGLSDLNGKVRQIAIAGISYRAPLFQMHDHDPVALIVPCLHDFDVQVCQTAALALGRLGTKEAVEALSITAGAETVPLPLKLTIVQALGQIGNDQSVQMLQKLWPHSRSSLQVVDNEDQTLAAVIVKALALNRQVDRSTEALIYCLHHQPVSDPALQKTLASALGQSGQPQAIPELIQLLGIPDMGVRLHAIAALKQISSELAYTQLQALAANDTVDQNVRDGVAIALQEW</sequence>
<dbReference type="GO" id="GO:0016491">
    <property type="term" value="F:oxidoreductase activity"/>
    <property type="evidence" value="ECO:0007669"/>
    <property type="project" value="TreeGrafter"/>
</dbReference>
<protein>
    <submittedName>
        <fullName evidence="4">PBS lyase HEAT-like repeat protein</fullName>
    </submittedName>
</protein>
<dbReference type="Proteomes" id="UP000000268">
    <property type="component" value="Chromosome"/>
</dbReference>
<dbReference type="HOGENOM" id="CLU_052019_0_0_3"/>
<evidence type="ECO:0000313" key="5">
    <source>
        <dbReference type="Proteomes" id="UP000000268"/>
    </source>
</evidence>
<dbReference type="InterPro" id="IPR016024">
    <property type="entry name" value="ARM-type_fold"/>
</dbReference>
<dbReference type="Gene3D" id="1.25.10.10">
    <property type="entry name" value="Leucine-rich Repeat Variant"/>
    <property type="match status" value="3"/>
</dbReference>
<dbReference type="PANTHER" id="PTHR12697">
    <property type="entry name" value="PBS LYASE HEAT-LIKE PROTEIN"/>
    <property type="match status" value="1"/>
</dbReference>
<comment type="function">
    <text evidence="3">Catalyzes the hydroxylation of the N(6)-(4-aminobutyl)-L-lysine intermediate produced by deoxyhypusine synthase/DHPS on a critical lysine of the eukaryotic translation initiation factor 5A/eIF-5A. This is the second step of the post-translational modification of that lysine into an unusual amino acid residue named hypusine. Hypusination is unique to mature eIF-5A factor and is essential for its function.</text>
</comment>